<evidence type="ECO:0000256" key="8">
    <source>
        <dbReference type="ARBA" id="ARBA00023002"/>
    </source>
</evidence>
<dbReference type="Proteomes" id="UP000308652">
    <property type="component" value="Unassembled WGS sequence"/>
</dbReference>
<comment type="similarity">
    <text evidence="3 13">Belongs to the cytochrome P450 family.</text>
</comment>
<dbReference type="GO" id="GO:0005506">
    <property type="term" value="F:iron ion binding"/>
    <property type="evidence" value="ECO:0007669"/>
    <property type="project" value="InterPro"/>
</dbReference>
<dbReference type="PROSITE" id="PS00086">
    <property type="entry name" value="CYTOCHROME_P450"/>
    <property type="match status" value="1"/>
</dbReference>
<accession>A0A5C3LN34</accession>
<evidence type="ECO:0000313" key="15">
    <source>
        <dbReference type="Proteomes" id="UP000308652"/>
    </source>
</evidence>
<evidence type="ECO:0000256" key="2">
    <source>
        <dbReference type="ARBA" id="ARBA00004167"/>
    </source>
</evidence>
<keyword evidence="15" id="KW-1185">Reference proteome</keyword>
<evidence type="ECO:0000256" key="11">
    <source>
        <dbReference type="ARBA" id="ARBA00023136"/>
    </source>
</evidence>
<comment type="cofactor">
    <cofactor evidence="1 12">
        <name>heme</name>
        <dbReference type="ChEBI" id="CHEBI:30413"/>
    </cofactor>
</comment>
<sequence length="138" mass="15401">MFKEELMQLNLLALPHCVTQDDEYLGYRIPKGSTIVANIWKIAHDPDLYPDPFSFSPERFLNSDSAQNQLDPKKFVFGFGRRTCPGAQFAELSIFLNVASILSAFTISKAVDTHGKEISPELDFTTAITSLHCNTSSN</sequence>
<dbReference type="OrthoDB" id="3934656at2759"/>
<dbReference type="InterPro" id="IPR001128">
    <property type="entry name" value="Cyt_P450"/>
</dbReference>
<dbReference type="GO" id="GO:0016020">
    <property type="term" value="C:membrane"/>
    <property type="evidence" value="ECO:0007669"/>
    <property type="project" value="UniProtKB-SubCell"/>
</dbReference>
<gene>
    <name evidence="14" type="ORF">BDQ12DRAFT_727322</name>
</gene>
<evidence type="ECO:0000256" key="10">
    <source>
        <dbReference type="ARBA" id="ARBA00023033"/>
    </source>
</evidence>
<evidence type="ECO:0000256" key="9">
    <source>
        <dbReference type="ARBA" id="ARBA00023004"/>
    </source>
</evidence>
<dbReference type="PRINTS" id="PR00465">
    <property type="entry name" value="EP450IV"/>
</dbReference>
<evidence type="ECO:0000256" key="7">
    <source>
        <dbReference type="ARBA" id="ARBA00022989"/>
    </source>
</evidence>
<dbReference type="InterPro" id="IPR017972">
    <property type="entry name" value="Cyt_P450_CS"/>
</dbReference>
<evidence type="ECO:0000256" key="3">
    <source>
        <dbReference type="ARBA" id="ARBA00010617"/>
    </source>
</evidence>
<organism evidence="14 15">
    <name type="scientific">Crucibulum laeve</name>
    <dbReference type="NCBI Taxonomy" id="68775"/>
    <lineage>
        <taxon>Eukaryota</taxon>
        <taxon>Fungi</taxon>
        <taxon>Dikarya</taxon>
        <taxon>Basidiomycota</taxon>
        <taxon>Agaricomycotina</taxon>
        <taxon>Agaricomycetes</taxon>
        <taxon>Agaricomycetidae</taxon>
        <taxon>Agaricales</taxon>
        <taxon>Agaricineae</taxon>
        <taxon>Nidulariaceae</taxon>
        <taxon>Crucibulum</taxon>
    </lineage>
</organism>
<dbReference type="Pfam" id="PF00067">
    <property type="entry name" value="p450"/>
    <property type="match status" value="1"/>
</dbReference>
<keyword evidence="6 12" id="KW-0479">Metal-binding</keyword>
<evidence type="ECO:0000256" key="13">
    <source>
        <dbReference type="RuleBase" id="RU000461"/>
    </source>
</evidence>
<dbReference type="STRING" id="68775.A0A5C3LN34"/>
<evidence type="ECO:0000256" key="12">
    <source>
        <dbReference type="PIRSR" id="PIRSR602403-1"/>
    </source>
</evidence>
<dbReference type="SUPFAM" id="SSF48264">
    <property type="entry name" value="Cytochrome P450"/>
    <property type="match status" value="1"/>
</dbReference>
<dbReference type="Gene3D" id="1.10.630.10">
    <property type="entry name" value="Cytochrome P450"/>
    <property type="match status" value="1"/>
</dbReference>
<keyword evidence="8 13" id="KW-0560">Oxidoreductase</keyword>
<evidence type="ECO:0000256" key="4">
    <source>
        <dbReference type="ARBA" id="ARBA00022617"/>
    </source>
</evidence>
<dbReference type="GO" id="GO:0016705">
    <property type="term" value="F:oxidoreductase activity, acting on paired donors, with incorporation or reduction of molecular oxygen"/>
    <property type="evidence" value="ECO:0007669"/>
    <property type="project" value="InterPro"/>
</dbReference>
<feature type="binding site" description="axial binding residue" evidence="12">
    <location>
        <position position="84"/>
    </location>
    <ligand>
        <name>heme</name>
        <dbReference type="ChEBI" id="CHEBI:30413"/>
    </ligand>
    <ligandPart>
        <name>Fe</name>
        <dbReference type="ChEBI" id="CHEBI:18248"/>
    </ligandPart>
</feature>
<dbReference type="InterPro" id="IPR050364">
    <property type="entry name" value="Cytochrome_P450_fung"/>
</dbReference>
<protein>
    <submittedName>
        <fullName evidence="14">Cytochrome P450</fullName>
    </submittedName>
</protein>
<keyword evidence="4 12" id="KW-0349">Heme</keyword>
<dbReference type="GO" id="GO:0020037">
    <property type="term" value="F:heme binding"/>
    <property type="evidence" value="ECO:0007669"/>
    <property type="project" value="InterPro"/>
</dbReference>
<reference evidence="14 15" key="1">
    <citation type="journal article" date="2019" name="Nat. Ecol. Evol.">
        <title>Megaphylogeny resolves global patterns of mushroom evolution.</title>
        <authorList>
            <person name="Varga T."/>
            <person name="Krizsan K."/>
            <person name="Foldi C."/>
            <person name="Dima B."/>
            <person name="Sanchez-Garcia M."/>
            <person name="Sanchez-Ramirez S."/>
            <person name="Szollosi G.J."/>
            <person name="Szarkandi J.G."/>
            <person name="Papp V."/>
            <person name="Albert L."/>
            <person name="Andreopoulos W."/>
            <person name="Angelini C."/>
            <person name="Antonin V."/>
            <person name="Barry K.W."/>
            <person name="Bougher N.L."/>
            <person name="Buchanan P."/>
            <person name="Buyck B."/>
            <person name="Bense V."/>
            <person name="Catcheside P."/>
            <person name="Chovatia M."/>
            <person name="Cooper J."/>
            <person name="Damon W."/>
            <person name="Desjardin D."/>
            <person name="Finy P."/>
            <person name="Geml J."/>
            <person name="Haridas S."/>
            <person name="Hughes K."/>
            <person name="Justo A."/>
            <person name="Karasinski D."/>
            <person name="Kautmanova I."/>
            <person name="Kiss B."/>
            <person name="Kocsube S."/>
            <person name="Kotiranta H."/>
            <person name="LaButti K.M."/>
            <person name="Lechner B.E."/>
            <person name="Liimatainen K."/>
            <person name="Lipzen A."/>
            <person name="Lukacs Z."/>
            <person name="Mihaltcheva S."/>
            <person name="Morgado L.N."/>
            <person name="Niskanen T."/>
            <person name="Noordeloos M.E."/>
            <person name="Ohm R.A."/>
            <person name="Ortiz-Santana B."/>
            <person name="Ovrebo C."/>
            <person name="Racz N."/>
            <person name="Riley R."/>
            <person name="Savchenko A."/>
            <person name="Shiryaev A."/>
            <person name="Soop K."/>
            <person name="Spirin V."/>
            <person name="Szebenyi C."/>
            <person name="Tomsovsky M."/>
            <person name="Tulloss R.E."/>
            <person name="Uehling J."/>
            <person name="Grigoriev I.V."/>
            <person name="Vagvolgyi C."/>
            <person name="Papp T."/>
            <person name="Martin F.M."/>
            <person name="Miettinen O."/>
            <person name="Hibbett D.S."/>
            <person name="Nagy L.G."/>
        </authorList>
    </citation>
    <scope>NUCLEOTIDE SEQUENCE [LARGE SCALE GENOMIC DNA]</scope>
    <source>
        <strain evidence="14 15">CBS 166.37</strain>
    </source>
</reference>
<evidence type="ECO:0000313" key="14">
    <source>
        <dbReference type="EMBL" id="TFK33997.1"/>
    </source>
</evidence>
<evidence type="ECO:0000256" key="5">
    <source>
        <dbReference type="ARBA" id="ARBA00022692"/>
    </source>
</evidence>
<keyword evidence="7" id="KW-1133">Transmembrane helix</keyword>
<keyword evidence="11" id="KW-0472">Membrane</keyword>
<dbReference type="AlphaFoldDB" id="A0A5C3LN34"/>
<dbReference type="InterPro" id="IPR002403">
    <property type="entry name" value="Cyt_P450_E_grp-IV"/>
</dbReference>
<dbReference type="EMBL" id="ML213638">
    <property type="protein sequence ID" value="TFK33997.1"/>
    <property type="molecule type" value="Genomic_DNA"/>
</dbReference>
<proteinExistence type="inferred from homology"/>
<keyword evidence="10 13" id="KW-0503">Monooxygenase</keyword>
<dbReference type="InterPro" id="IPR036396">
    <property type="entry name" value="Cyt_P450_sf"/>
</dbReference>
<evidence type="ECO:0000256" key="6">
    <source>
        <dbReference type="ARBA" id="ARBA00022723"/>
    </source>
</evidence>
<name>A0A5C3LN34_9AGAR</name>
<keyword evidence="5" id="KW-0812">Transmembrane</keyword>
<evidence type="ECO:0000256" key="1">
    <source>
        <dbReference type="ARBA" id="ARBA00001971"/>
    </source>
</evidence>
<dbReference type="GO" id="GO:0004497">
    <property type="term" value="F:monooxygenase activity"/>
    <property type="evidence" value="ECO:0007669"/>
    <property type="project" value="UniProtKB-KW"/>
</dbReference>
<keyword evidence="9 12" id="KW-0408">Iron</keyword>
<dbReference type="PANTHER" id="PTHR46300:SF2">
    <property type="entry name" value="CYTOCHROME P450 MONOOXYGENASE ALNH-RELATED"/>
    <property type="match status" value="1"/>
</dbReference>
<comment type="subcellular location">
    <subcellularLocation>
        <location evidence="2">Membrane</location>
        <topology evidence="2">Single-pass membrane protein</topology>
    </subcellularLocation>
</comment>
<dbReference type="PANTHER" id="PTHR46300">
    <property type="entry name" value="P450, PUTATIVE (EUROFUNG)-RELATED-RELATED"/>
    <property type="match status" value="1"/>
</dbReference>